<keyword evidence="12" id="KW-0325">Glycoprotein</keyword>
<dbReference type="InterPro" id="IPR037608">
    <property type="entry name" value="STIM1/2"/>
</dbReference>
<accession>A0A9D4IQV0</accession>
<gene>
    <name evidence="18" type="ORF">DPMN_159617</name>
</gene>
<dbReference type="FunFam" id="1.10.238.180:FF:000001">
    <property type="entry name" value="Stromal interaction molecule 1"/>
    <property type="match status" value="1"/>
</dbReference>
<dbReference type="InterPro" id="IPR032393">
    <property type="entry name" value="SOAR_STIM1/2"/>
</dbReference>
<evidence type="ECO:0000256" key="16">
    <source>
        <dbReference type="SAM" id="SignalP"/>
    </source>
</evidence>
<dbReference type="AlphaFoldDB" id="A0A9D4IQV0"/>
<feature type="compositionally biased region" description="Polar residues" evidence="15">
    <location>
        <begin position="532"/>
        <end position="542"/>
    </location>
</feature>
<evidence type="ECO:0000256" key="11">
    <source>
        <dbReference type="ARBA" id="ARBA00023136"/>
    </source>
</evidence>
<dbReference type="Pfam" id="PF25578">
    <property type="entry name" value="EF-hand_STIM1"/>
    <property type="match status" value="1"/>
</dbReference>
<dbReference type="EMBL" id="JAIWYP010000008">
    <property type="protein sequence ID" value="KAH3781714.1"/>
    <property type="molecule type" value="Genomic_DNA"/>
</dbReference>
<evidence type="ECO:0000256" key="2">
    <source>
        <dbReference type="ARBA" id="ARBA00022553"/>
    </source>
</evidence>
<comment type="caution">
    <text evidence="18">The sequence shown here is derived from an EMBL/GenBank/DDBJ whole genome shotgun (WGS) entry which is preliminary data.</text>
</comment>
<reference evidence="18" key="1">
    <citation type="journal article" date="2019" name="bioRxiv">
        <title>The Genome of the Zebra Mussel, Dreissena polymorpha: A Resource for Invasive Species Research.</title>
        <authorList>
            <person name="McCartney M.A."/>
            <person name="Auch B."/>
            <person name="Kono T."/>
            <person name="Mallez S."/>
            <person name="Zhang Y."/>
            <person name="Obille A."/>
            <person name="Becker A."/>
            <person name="Abrahante J.E."/>
            <person name="Garbe J."/>
            <person name="Badalamenti J.P."/>
            <person name="Herman A."/>
            <person name="Mangelson H."/>
            <person name="Liachko I."/>
            <person name="Sullivan S."/>
            <person name="Sone E.D."/>
            <person name="Koren S."/>
            <person name="Silverstein K.A.T."/>
            <person name="Beckman K.B."/>
            <person name="Gohl D.M."/>
        </authorList>
    </citation>
    <scope>NUCLEOTIDE SEQUENCE</scope>
    <source>
        <strain evidence="18">Duluth1</strain>
        <tissue evidence="18">Whole animal</tissue>
    </source>
</reference>
<feature type="region of interest" description="Disordered" evidence="15">
    <location>
        <begin position="528"/>
        <end position="552"/>
    </location>
</feature>
<dbReference type="FunFam" id="1.10.150.50:FF:000009">
    <property type="entry name" value="Stromal interaction molecule 1"/>
    <property type="match status" value="1"/>
</dbReference>
<evidence type="ECO:0000256" key="5">
    <source>
        <dbReference type="ARBA" id="ARBA00022723"/>
    </source>
</evidence>
<dbReference type="GO" id="GO:0005246">
    <property type="term" value="F:calcium channel regulator activity"/>
    <property type="evidence" value="ECO:0007669"/>
    <property type="project" value="InterPro"/>
</dbReference>
<feature type="coiled-coil region" evidence="14">
    <location>
        <begin position="225"/>
        <end position="330"/>
    </location>
</feature>
<keyword evidence="7" id="KW-0106">Calcium</keyword>
<keyword evidence="2" id="KW-0597">Phosphoprotein</keyword>
<feature type="signal peptide" evidence="16">
    <location>
        <begin position="1"/>
        <end position="24"/>
    </location>
</feature>
<dbReference type="SUPFAM" id="SSF47769">
    <property type="entry name" value="SAM/Pointed domain"/>
    <property type="match status" value="1"/>
</dbReference>
<evidence type="ECO:0000256" key="13">
    <source>
        <dbReference type="ARBA" id="ARBA00046288"/>
    </source>
</evidence>
<evidence type="ECO:0000256" key="15">
    <source>
        <dbReference type="SAM" id="MobiDB-lite"/>
    </source>
</evidence>
<reference evidence="18" key="2">
    <citation type="submission" date="2020-11" db="EMBL/GenBank/DDBJ databases">
        <authorList>
            <person name="McCartney M.A."/>
            <person name="Auch B."/>
            <person name="Kono T."/>
            <person name="Mallez S."/>
            <person name="Becker A."/>
            <person name="Gohl D.M."/>
            <person name="Silverstein K.A.T."/>
            <person name="Koren S."/>
            <person name="Bechman K.B."/>
            <person name="Herman A."/>
            <person name="Abrahante J.E."/>
            <person name="Garbe J."/>
        </authorList>
    </citation>
    <scope>NUCLEOTIDE SEQUENCE</scope>
    <source>
        <strain evidence="18">Duluth1</strain>
        <tissue evidence="18">Whole animal</tissue>
    </source>
</reference>
<comment type="subcellular location">
    <subcellularLocation>
        <location evidence="13">Endomembrane system</location>
        <topology evidence="13">Single-pass type I membrane protein</topology>
    </subcellularLocation>
</comment>
<dbReference type="Proteomes" id="UP000828390">
    <property type="component" value="Unassembled WGS sequence"/>
</dbReference>
<keyword evidence="3" id="KW-0109">Calcium transport</keyword>
<evidence type="ECO:0000256" key="4">
    <source>
        <dbReference type="ARBA" id="ARBA00022692"/>
    </source>
</evidence>
<keyword evidence="6 16" id="KW-0732">Signal</keyword>
<evidence type="ECO:0000313" key="19">
    <source>
        <dbReference type="Proteomes" id="UP000828390"/>
    </source>
</evidence>
<evidence type="ECO:0000313" key="18">
    <source>
        <dbReference type="EMBL" id="KAH3781714.1"/>
    </source>
</evidence>
<evidence type="ECO:0000256" key="14">
    <source>
        <dbReference type="SAM" id="Coils"/>
    </source>
</evidence>
<evidence type="ECO:0000256" key="1">
    <source>
        <dbReference type="ARBA" id="ARBA00022448"/>
    </source>
</evidence>
<dbReference type="GO" id="GO:0005783">
    <property type="term" value="C:endoplasmic reticulum"/>
    <property type="evidence" value="ECO:0007669"/>
    <property type="project" value="TreeGrafter"/>
</dbReference>
<dbReference type="GO" id="GO:0005509">
    <property type="term" value="F:calcium ion binding"/>
    <property type="evidence" value="ECO:0007669"/>
    <property type="project" value="TreeGrafter"/>
</dbReference>
<keyword evidence="5" id="KW-0479">Metal-binding</keyword>
<dbReference type="InterPro" id="IPR001660">
    <property type="entry name" value="SAM"/>
</dbReference>
<keyword evidence="9 14" id="KW-0175">Coiled coil</keyword>
<dbReference type="GO" id="GO:0005886">
    <property type="term" value="C:plasma membrane"/>
    <property type="evidence" value="ECO:0007669"/>
    <property type="project" value="TreeGrafter"/>
</dbReference>
<dbReference type="Gene3D" id="1.10.287.3550">
    <property type="match status" value="1"/>
</dbReference>
<sequence length="552" mass="62378">MESKNSVLLLAVIFLLQFVNNCQAAVQENEATDTKVPLPDENCPETDGACQEDRQNLEAIVALHKQIDDDESGNIDLDESKEFFKEELQNTDGFERQSIFHGKDDKISVEDLWNAWKKSKVYNWTVDDVLEWLVTSAEMPQYSSIFKDKNINGTQLPRVAANANHYLSQNLGIRNPVNKKKLSLKAMDVVLFGPTNKPHNILKDILLALSLVVAACGLWFAHHQNKRAKEQLQKMMSDLDSLQKAEESLVDMSEKLQKAEEVQNEVVQEKKDIERKYREEIEIAKAEAERLKHERQGSNLEEMSRLQLAEEELEQLRAALLQAEQELENNWGFGAPTELQQWLQLTYELEHQHFLAKQKEAQRQFSNAKDACEKIRRKRTGVLGTLRIAQGNSIDDIDERIVQARMALEEIRHDMQERTQRWQAIERFCGFPLRTNPGMTKLIQALYGDAGSLSRLAAVAPMNVEDADEDYPPHFPTAAGLGGGMGELKRRQLTMGSTQSLATQSLTCKSVSSLAHVGLKRDSEIPGIKSPVVSSSNGNHSMPVSFHLGQHS</sequence>
<evidence type="ECO:0000256" key="3">
    <source>
        <dbReference type="ARBA" id="ARBA00022568"/>
    </source>
</evidence>
<keyword evidence="1" id="KW-0813">Transport</keyword>
<dbReference type="PANTHER" id="PTHR15136:SF5">
    <property type="entry name" value="STROMAL INTERACTION MOLECULE HOMOLOG"/>
    <property type="match status" value="1"/>
</dbReference>
<dbReference type="Pfam" id="PF16533">
    <property type="entry name" value="SOAR"/>
    <property type="match status" value="1"/>
</dbReference>
<keyword evidence="11" id="KW-0472">Membrane</keyword>
<dbReference type="GO" id="GO:0002115">
    <property type="term" value="P:store-operated calcium entry"/>
    <property type="evidence" value="ECO:0007669"/>
    <property type="project" value="TreeGrafter"/>
</dbReference>
<keyword evidence="8" id="KW-1133">Transmembrane helix</keyword>
<dbReference type="PANTHER" id="PTHR15136">
    <property type="entry name" value="STROMAL INTERACTION MOLECULE HOMOLOG"/>
    <property type="match status" value="1"/>
</dbReference>
<evidence type="ECO:0000256" key="9">
    <source>
        <dbReference type="ARBA" id="ARBA00023054"/>
    </source>
</evidence>
<dbReference type="InterPro" id="IPR013761">
    <property type="entry name" value="SAM/pointed_sf"/>
</dbReference>
<dbReference type="PROSITE" id="PS50105">
    <property type="entry name" value="SAM_DOMAIN"/>
    <property type="match status" value="1"/>
</dbReference>
<evidence type="ECO:0000256" key="10">
    <source>
        <dbReference type="ARBA" id="ARBA00023065"/>
    </source>
</evidence>
<keyword evidence="19" id="KW-1185">Reference proteome</keyword>
<protein>
    <recommendedName>
        <fullName evidence="17">SAM domain-containing protein</fullName>
    </recommendedName>
</protein>
<dbReference type="GO" id="GO:0006874">
    <property type="term" value="P:intracellular calcium ion homeostasis"/>
    <property type="evidence" value="ECO:0007669"/>
    <property type="project" value="TreeGrafter"/>
</dbReference>
<keyword evidence="4" id="KW-0812">Transmembrane</keyword>
<dbReference type="GO" id="GO:0051049">
    <property type="term" value="P:regulation of transport"/>
    <property type="evidence" value="ECO:0007669"/>
    <property type="project" value="UniProtKB-ARBA"/>
</dbReference>
<dbReference type="CDD" id="cd11722">
    <property type="entry name" value="SOAR"/>
    <property type="match status" value="1"/>
</dbReference>
<feature type="coiled-coil region" evidence="14">
    <location>
        <begin position="358"/>
        <end position="414"/>
    </location>
</feature>
<evidence type="ECO:0000256" key="8">
    <source>
        <dbReference type="ARBA" id="ARBA00022989"/>
    </source>
</evidence>
<keyword evidence="10" id="KW-0406">Ion transport</keyword>
<evidence type="ECO:0000256" key="7">
    <source>
        <dbReference type="ARBA" id="ARBA00022837"/>
    </source>
</evidence>
<evidence type="ECO:0000259" key="17">
    <source>
        <dbReference type="PROSITE" id="PS50105"/>
    </source>
</evidence>
<dbReference type="InterPro" id="IPR011992">
    <property type="entry name" value="EF-hand-dom_pair"/>
</dbReference>
<dbReference type="InterPro" id="IPR057835">
    <property type="entry name" value="EF-hand_STIM1/2"/>
</dbReference>
<dbReference type="SUPFAM" id="SSF47473">
    <property type="entry name" value="EF-hand"/>
    <property type="match status" value="1"/>
</dbReference>
<organism evidence="18 19">
    <name type="scientific">Dreissena polymorpha</name>
    <name type="common">Zebra mussel</name>
    <name type="synonym">Mytilus polymorpha</name>
    <dbReference type="NCBI Taxonomy" id="45954"/>
    <lineage>
        <taxon>Eukaryota</taxon>
        <taxon>Metazoa</taxon>
        <taxon>Spiralia</taxon>
        <taxon>Lophotrochozoa</taxon>
        <taxon>Mollusca</taxon>
        <taxon>Bivalvia</taxon>
        <taxon>Autobranchia</taxon>
        <taxon>Heteroconchia</taxon>
        <taxon>Euheterodonta</taxon>
        <taxon>Imparidentia</taxon>
        <taxon>Neoheterodontei</taxon>
        <taxon>Myida</taxon>
        <taxon>Dreissenoidea</taxon>
        <taxon>Dreissenidae</taxon>
        <taxon>Dreissena</taxon>
    </lineage>
</organism>
<feature type="domain" description="SAM" evidence="17">
    <location>
        <begin position="124"/>
        <end position="182"/>
    </location>
</feature>
<dbReference type="Gene3D" id="1.10.150.50">
    <property type="entry name" value="Transcription Factor, Ets-1"/>
    <property type="match status" value="1"/>
</dbReference>
<feature type="chain" id="PRO_5039243103" description="SAM domain-containing protein" evidence="16">
    <location>
        <begin position="25"/>
        <end position="552"/>
    </location>
</feature>
<evidence type="ECO:0000256" key="6">
    <source>
        <dbReference type="ARBA" id="ARBA00022729"/>
    </source>
</evidence>
<dbReference type="Gene3D" id="1.10.238.180">
    <property type="match status" value="1"/>
</dbReference>
<proteinExistence type="predicted"/>
<name>A0A9D4IQV0_DREPO</name>
<dbReference type="Pfam" id="PF07647">
    <property type="entry name" value="SAM_2"/>
    <property type="match status" value="1"/>
</dbReference>
<dbReference type="Gene3D" id="1.20.5.340">
    <property type="match status" value="1"/>
</dbReference>
<evidence type="ECO:0000256" key="12">
    <source>
        <dbReference type="ARBA" id="ARBA00023180"/>
    </source>
</evidence>